<evidence type="ECO:0000313" key="2">
    <source>
        <dbReference type="Proteomes" id="UP000026961"/>
    </source>
</evidence>
<organism evidence="1">
    <name type="scientific">Oryza glumipatula</name>
    <dbReference type="NCBI Taxonomy" id="40148"/>
    <lineage>
        <taxon>Eukaryota</taxon>
        <taxon>Viridiplantae</taxon>
        <taxon>Streptophyta</taxon>
        <taxon>Embryophyta</taxon>
        <taxon>Tracheophyta</taxon>
        <taxon>Spermatophyta</taxon>
        <taxon>Magnoliopsida</taxon>
        <taxon>Liliopsida</taxon>
        <taxon>Poales</taxon>
        <taxon>Poaceae</taxon>
        <taxon>BOP clade</taxon>
        <taxon>Oryzoideae</taxon>
        <taxon>Oryzeae</taxon>
        <taxon>Oryzinae</taxon>
        <taxon>Oryza</taxon>
    </lineage>
</organism>
<reference evidence="1" key="1">
    <citation type="submission" date="2015-04" db="UniProtKB">
        <authorList>
            <consortium name="EnsemblPlants"/>
        </authorList>
    </citation>
    <scope>IDENTIFICATION</scope>
</reference>
<dbReference type="Gramene" id="OGLUM07G06310.1">
    <property type="protein sequence ID" value="OGLUM07G06310.1"/>
    <property type="gene ID" value="OGLUM07G06310"/>
</dbReference>
<sequence>MASTVTAEGCLGIREGRVTDGAASRMSVKPMSLGIDYAILDELIRKHVGELRQRRARRHTRRVAVATAPRLAKM</sequence>
<dbReference type="EnsemblPlants" id="OGLUM07G06310.1">
    <property type="protein sequence ID" value="OGLUM07G06310.1"/>
    <property type="gene ID" value="OGLUM07G06310"/>
</dbReference>
<dbReference type="AlphaFoldDB" id="A0A0E0AH20"/>
<dbReference type="Proteomes" id="UP000026961">
    <property type="component" value="Chromosome 7"/>
</dbReference>
<reference evidence="1" key="2">
    <citation type="submission" date="2018-05" db="EMBL/GenBank/DDBJ databases">
        <title>OgluRS3 (Oryza glumaepatula Reference Sequence Version 3).</title>
        <authorList>
            <person name="Zhang J."/>
            <person name="Kudrna D."/>
            <person name="Lee S."/>
            <person name="Talag J."/>
            <person name="Welchert J."/>
            <person name="Wing R.A."/>
        </authorList>
    </citation>
    <scope>NUCLEOTIDE SEQUENCE [LARGE SCALE GENOMIC DNA]</scope>
</reference>
<evidence type="ECO:0000313" key="1">
    <source>
        <dbReference type="EnsemblPlants" id="OGLUM07G06310.1"/>
    </source>
</evidence>
<protein>
    <submittedName>
        <fullName evidence="1">Uncharacterized protein</fullName>
    </submittedName>
</protein>
<dbReference type="HOGENOM" id="CLU_2726494_0_0_1"/>
<keyword evidence="2" id="KW-1185">Reference proteome</keyword>
<accession>A0A0E0AH20</accession>
<proteinExistence type="predicted"/>
<name>A0A0E0AH20_9ORYZ</name>